<name>A0A059BVV9_EUCGR</name>
<feature type="region of interest" description="Disordered" evidence="2">
    <location>
        <begin position="289"/>
        <end position="316"/>
    </location>
</feature>
<dbReference type="InParanoid" id="A0A059BVV9"/>
<evidence type="ECO:0000256" key="3">
    <source>
        <dbReference type="SAM" id="Phobius"/>
    </source>
</evidence>
<keyword evidence="3" id="KW-0472">Membrane</keyword>
<feature type="region of interest" description="Disordered" evidence="2">
    <location>
        <begin position="88"/>
        <end position="121"/>
    </location>
</feature>
<keyword evidence="3" id="KW-0812">Transmembrane</keyword>
<feature type="compositionally biased region" description="Basic and acidic residues" evidence="2">
    <location>
        <begin position="97"/>
        <end position="109"/>
    </location>
</feature>
<sequence length="1643" mass="181182">MTGDVDAPHEASVEVASVNGKIDEKCGADAGAQQDLVKSVGDCNGVPRRREEEAAAVDNGIENGNGNGEDDADGAYVFVKGSEAVGEDVGNGFAGTDLREESVEGKASDIDLGGSKVGAENGNCDVEQAAVNRENGDREGKLVNRENGDRHFDDHTVVNEVELVEQEGNDAHIKENNGETVVETHPGHGKVVDLNDGECRVEDHLMDNGSGMEDSQGEFIKSTLAGSTSAEEQNCEAATVESAQLKQHKGECHIEEQPAAESPLEVSDEFLASCDATVVASRGNATFEVPQADEVDSSGQMGGDQKSLEVQPSLEISEELSGSCDVIVVASEYERASEVPQADQADSSGQVDEDQKSELKMEDSREVEVLKIDDGAGNEDEKVMEERKSCPDVETEQNHEPKRTFEVPHADQTDSSGQVDENQKSELTIVDSGEGEVSKIDDGAGNEDEKVMEERKSRPDIDTEQIHEPERTFEVLQADQADSSGQVDEDQKSELKIEDSGKGEDEKVMEGRKSCPDIETEQNLEPERTFEVPQADQADSSGQVDEDQKSELTIVDSGEREVSKIDDGTGNEDEKVVEERKSCPDIDTEQNHEPERTFEVLQDNQADSSGQVDEDQKSELKIEDSGKGEVLKIDDGAGEEDEKVMEDRKSCPDIETEQNLEPERTLEVPQADHADSSGQVDEDQKSELTIVDSGEREVSKIDDGAGNKDENVMEERKSCPDGDTEQNHEPERTFEVPQADQADSSGQVDEDQKSELTIVDSGEDEVGKIDDRVGNKDEKVMEESISCPDIDTEQNPEPQVILTKDFGSDKEKSSTKMGDDFSSEAAPEDISMKSSKFATAELRAGPFSDDTGDVEPTATAPDPIASENAEHEAVMDALDAIQEINEEAHASENTEITPSSASCVNVPVHIELEEVNSEEKQTGIPQCVNADLEVREENDSTVVDVTSSCSATNLSAITEICFGSIGQKEISSIPLDHINAEPKVSNSQSAGSHHTHTTECLSNDTAEYESFAAQNSKSGLKNELDAVLDEKREDQSTIENDKPAFSRPEGVDVVAQNDAAPAEVSSIPASEEQNVGSEVEKKLFNVLVKIPRYDDENSKQQINEAQLQVTEKTQSRDAIQAEIQIIKAACKEHNEKVDVALSQENAARELSKSKRDEIDSVQSVINKVKNAITVGDYDVRIQNMEQKIQHETLPLKEEKQLVRDIKQLKCSREQLTNNMGGLDELKLALDQREQTEEQLKSLRKEADSLRENVSKAEAVTKSAKRKYSEERERLRELQGRFRDADKIRQEAYIHLKNLRKQSYEKNKYFWKYKDDVKMSIDLASKGNREALSQFCIDQVETFMELWNRSNDFREEYLRCNAPRTLRRLGTADGRSLGPDEAMPAIPLNQTAVKDKSMPALPSIEREKVTVVVEARPAAHDKLPVKEVEQKKQKAKNKSSAKPVTQVEDLVAISSRDVVDVEIEEPKLSKEEEELAKKAEELRKAEEAAILMEQRRLEEKAKAKEALERKKRIAERAQARAALKAQKEAEQKEKEREKKAKKKERKKAGGAIAMPSDAGIEGETASSSEVTAEALADFDAKDKPAATVKRPQKPLHFVKQTKVKPIPPPLRNRGKRKMQPWMWAVLSVVLVFALFLVSNGWNLF</sequence>
<feature type="compositionally biased region" description="Basic and acidic residues" evidence="2">
    <location>
        <begin position="1524"/>
        <end position="1537"/>
    </location>
</feature>
<feature type="transmembrane region" description="Helical" evidence="3">
    <location>
        <begin position="1620"/>
        <end position="1640"/>
    </location>
</feature>
<dbReference type="FunCoup" id="A0A059BVV9">
    <property type="interactions" value="481"/>
</dbReference>
<keyword evidence="1" id="KW-0175">Coiled coil</keyword>
<evidence type="ECO:0000256" key="2">
    <source>
        <dbReference type="SAM" id="MobiDB-lite"/>
    </source>
</evidence>
<feature type="compositionally biased region" description="Basic and acidic residues" evidence="2">
    <location>
        <begin position="806"/>
        <end position="819"/>
    </location>
</feature>
<feature type="region of interest" description="Disordered" evidence="2">
    <location>
        <begin position="1515"/>
        <end position="1565"/>
    </location>
</feature>
<proteinExistence type="predicted"/>
<feature type="compositionally biased region" description="Basic and acidic residues" evidence="2">
    <location>
        <begin position="765"/>
        <end position="782"/>
    </location>
</feature>
<feature type="region of interest" description="Disordered" evidence="2">
    <location>
        <begin position="54"/>
        <end position="74"/>
    </location>
</feature>
<reference evidence="4" key="1">
    <citation type="submission" date="2013-07" db="EMBL/GenBank/DDBJ databases">
        <title>The genome of Eucalyptus grandis.</title>
        <authorList>
            <person name="Schmutz J."/>
            <person name="Hayes R."/>
            <person name="Myburg A."/>
            <person name="Tuskan G."/>
            <person name="Grattapaglia D."/>
            <person name="Rokhsar D.S."/>
        </authorList>
    </citation>
    <scope>NUCLEOTIDE SEQUENCE</scope>
    <source>
        <tissue evidence="4">Leaf extractions</tissue>
    </source>
</reference>
<feature type="compositionally biased region" description="Basic and acidic residues" evidence="2">
    <location>
        <begin position="661"/>
        <end position="675"/>
    </location>
</feature>
<evidence type="ECO:0008006" key="5">
    <source>
        <dbReference type="Google" id="ProtNLM"/>
    </source>
</evidence>
<feature type="compositionally biased region" description="Basic residues" evidence="2">
    <location>
        <begin position="1538"/>
        <end position="1547"/>
    </location>
</feature>
<feature type="compositionally biased region" description="Basic and acidic residues" evidence="2">
    <location>
        <begin position="557"/>
        <end position="598"/>
    </location>
</feature>
<feature type="compositionally biased region" description="Basic and acidic residues" evidence="2">
    <location>
        <begin position="614"/>
        <end position="635"/>
    </location>
</feature>
<protein>
    <recommendedName>
        <fullName evidence="5">Proton pump-interactor 1</fullName>
    </recommendedName>
</protein>
<feature type="compositionally biased region" description="Basic and acidic residues" evidence="2">
    <location>
        <begin position="489"/>
        <end position="516"/>
    </location>
</feature>
<dbReference type="Gramene" id="KCW70378">
    <property type="protein sequence ID" value="KCW70378"/>
    <property type="gene ID" value="EUGRSUZ_F03616"/>
</dbReference>
<feature type="region of interest" description="Disordered" evidence="2">
    <location>
        <begin position="335"/>
        <end position="833"/>
    </location>
</feature>
<feature type="coiled-coil region" evidence="1">
    <location>
        <begin position="1198"/>
        <end position="1280"/>
    </location>
</feature>
<dbReference type="eggNOG" id="ENOG502QPUC">
    <property type="taxonomic scope" value="Eukaryota"/>
</dbReference>
<keyword evidence="3" id="KW-1133">Transmembrane helix</keyword>
<evidence type="ECO:0000313" key="4">
    <source>
        <dbReference type="EMBL" id="KCW70378.1"/>
    </source>
</evidence>
<dbReference type="PANTHER" id="PTHR48454">
    <property type="entry name" value="PUTATIVE RNA-BINDING DOMAIN-CONTAINING PROTEIN-RELATED"/>
    <property type="match status" value="1"/>
</dbReference>
<feature type="compositionally biased region" description="Polar residues" evidence="2">
    <location>
        <begin position="602"/>
        <end position="611"/>
    </location>
</feature>
<evidence type="ECO:0000256" key="1">
    <source>
        <dbReference type="SAM" id="Coils"/>
    </source>
</evidence>
<dbReference type="STRING" id="71139.A0A059BVV9"/>
<feature type="compositionally biased region" description="Basic and acidic residues" evidence="2">
    <location>
        <begin position="693"/>
        <end position="734"/>
    </location>
</feature>
<accession>A0A059BVV9</accession>
<feature type="compositionally biased region" description="Basic and acidic residues" evidence="2">
    <location>
        <begin position="353"/>
        <end position="412"/>
    </location>
</feature>
<dbReference type="EMBL" id="KK198758">
    <property type="protein sequence ID" value="KCW70378.1"/>
    <property type="molecule type" value="Genomic_DNA"/>
</dbReference>
<gene>
    <name evidence="4" type="ORF">EUGRSUZ_F03616</name>
</gene>
<feature type="compositionally biased region" description="Basic and acidic residues" evidence="2">
    <location>
        <begin position="436"/>
        <end position="473"/>
    </location>
</feature>
<organism evidence="4">
    <name type="scientific">Eucalyptus grandis</name>
    <name type="common">Flooded gum</name>
    <dbReference type="NCBI Taxonomy" id="71139"/>
    <lineage>
        <taxon>Eukaryota</taxon>
        <taxon>Viridiplantae</taxon>
        <taxon>Streptophyta</taxon>
        <taxon>Embryophyta</taxon>
        <taxon>Tracheophyta</taxon>
        <taxon>Spermatophyta</taxon>
        <taxon>Magnoliopsida</taxon>
        <taxon>eudicotyledons</taxon>
        <taxon>Gunneridae</taxon>
        <taxon>Pentapetalae</taxon>
        <taxon>rosids</taxon>
        <taxon>malvids</taxon>
        <taxon>Myrtales</taxon>
        <taxon>Myrtaceae</taxon>
        <taxon>Myrtoideae</taxon>
        <taxon>Eucalypteae</taxon>
        <taxon>Eucalyptus</taxon>
    </lineage>
</organism>
<dbReference type="OMA" id="PTQTSMM"/>
<feature type="coiled-coil region" evidence="1">
    <location>
        <begin position="1102"/>
        <end position="1136"/>
    </location>
</feature>
<dbReference type="PANTHER" id="PTHR48454:SF2">
    <property type="entry name" value="PUTATIVE RNA-BINDING DOMAIN-CONTAINING PROTEIN-RELATED"/>
    <property type="match status" value="1"/>
</dbReference>